<evidence type="ECO:0000259" key="3">
    <source>
        <dbReference type="SMART" id="SM00894"/>
    </source>
</evidence>
<feature type="chain" id="PRO_5043347233" evidence="2">
    <location>
        <begin position="30"/>
        <end position="108"/>
    </location>
</feature>
<dbReference type="InterPro" id="IPR008613">
    <property type="entry name" value="Excalibur_Ca-bd_domain"/>
</dbReference>
<dbReference type="RefSeq" id="WP_353649541.1">
    <property type="nucleotide sequence ID" value="NZ_CP159218.1"/>
</dbReference>
<proteinExistence type="predicted"/>
<feature type="signal peptide" evidence="2">
    <location>
        <begin position="1"/>
        <end position="29"/>
    </location>
</feature>
<dbReference type="EMBL" id="CP159218">
    <property type="protein sequence ID" value="XCG63926.1"/>
    <property type="molecule type" value="Genomic_DNA"/>
</dbReference>
<protein>
    <submittedName>
        <fullName evidence="4">Excalibur calcium-binding domain-containing protein</fullName>
    </submittedName>
</protein>
<reference evidence="4" key="1">
    <citation type="submission" date="2024-05" db="EMBL/GenBank/DDBJ databases">
        <authorList>
            <person name="Cai S.Y."/>
            <person name="Jin L.M."/>
            <person name="Li H.R."/>
        </authorList>
    </citation>
    <scope>NUCLEOTIDE SEQUENCE</scope>
    <source>
        <strain evidence="4">A5-74</strain>
    </source>
</reference>
<accession>A0AAU8DP48</accession>
<evidence type="ECO:0000313" key="4">
    <source>
        <dbReference type="EMBL" id="XCG63926.1"/>
    </source>
</evidence>
<organism evidence="4">
    <name type="scientific">Nakamurella sp. A5-74</name>
    <dbReference type="NCBI Taxonomy" id="3158264"/>
    <lineage>
        <taxon>Bacteria</taxon>
        <taxon>Bacillati</taxon>
        <taxon>Actinomycetota</taxon>
        <taxon>Actinomycetes</taxon>
        <taxon>Nakamurellales</taxon>
        <taxon>Nakamurellaceae</taxon>
        <taxon>Nakamurella</taxon>
    </lineage>
</organism>
<feature type="region of interest" description="Disordered" evidence="1">
    <location>
        <begin position="86"/>
        <end position="108"/>
    </location>
</feature>
<dbReference type="Pfam" id="PF05901">
    <property type="entry name" value="Excalibur"/>
    <property type="match status" value="1"/>
</dbReference>
<sequence length="108" mass="11084">MVRRPLAAALTTALLGSGLFLAAAPVAGAAPATPAAAASVAQALATPRVFKNCTELNKVYKHGVGRKGARDKVTGKSKPVTTFKVDTATYNANKKSDGDKDGIACEKR</sequence>
<evidence type="ECO:0000256" key="2">
    <source>
        <dbReference type="SAM" id="SignalP"/>
    </source>
</evidence>
<keyword evidence="2" id="KW-0732">Signal</keyword>
<name>A0AAU8DP48_9ACTN</name>
<gene>
    <name evidence="4" type="ORF">ABLG96_00825</name>
</gene>
<feature type="compositionally biased region" description="Basic and acidic residues" evidence="1">
    <location>
        <begin position="94"/>
        <end position="108"/>
    </location>
</feature>
<feature type="domain" description="Excalibur calcium-binding" evidence="3">
    <location>
        <begin position="49"/>
        <end position="106"/>
    </location>
</feature>
<dbReference type="SMART" id="SM00894">
    <property type="entry name" value="Excalibur"/>
    <property type="match status" value="1"/>
</dbReference>
<dbReference type="AlphaFoldDB" id="A0AAU8DP48"/>
<evidence type="ECO:0000256" key="1">
    <source>
        <dbReference type="SAM" id="MobiDB-lite"/>
    </source>
</evidence>